<proteinExistence type="predicted"/>
<accession>A0ABR9XR66</accession>
<protein>
    <submittedName>
        <fullName evidence="1">Uncharacterized protein</fullName>
    </submittedName>
</protein>
<organism evidence="1 2">
    <name type="scientific">Prosthecochloris ethylica</name>
    <dbReference type="NCBI Taxonomy" id="2743976"/>
    <lineage>
        <taxon>Bacteria</taxon>
        <taxon>Pseudomonadati</taxon>
        <taxon>Chlorobiota</taxon>
        <taxon>Chlorobiia</taxon>
        <taxon>Chlorobiales</taxon>
        <taxon>Chlorobiaceae</taxon>
        <taxon>Prosthecochloris</taxon>
    </lineage>
</organism>
<comment type="caution">
    <text evidence="1">The sequence shown here is derived from an EMBL/GenBank/DDBJ whole genome shotgun (WGS) entry which is preliminary data.</text>
</comment>
<dbReference type="RefSeq" id="WP_122892659.1">
    <property type="nucleotide sequence ID" value="NZ_JABVZQ010000001.1"/>
</dbReference>
<gene>
    <name evidence="1" type="ORF">INT08_03760</name>
</gene>
<dbReference type="EMBL" id="JADGII010000004">
    <property type="protein sequence ID" value="MBF0636296.1"/>
    <property type="molecule type" value="Genomic_DNA"/>
</dbReference>
<dbReference type="Proteomes" id="UP000619838">
    <property type="component" value="Unassembled WGS sequence"/>
</dbReference>
<keyword evidence="2" id="KW-1185">Reference proteome</keyword>
<reference evidence="1 2" key="1">
    <citation type="journal article" date="2020" name="Microorganisms">
        <title>Simultaneous Genome Sequencing of Prosthecochloris ethylica and Desulfuromonas acetoxidans within a Syntrophic Mixture Reveals Unique Pili and Protein Interactions.</title>
        <authorList>
            <person name="Kyndt J.A."/>
            <person name="Van Beeumen J.J."/>
            <person name="Meyer T.E."/>
        </authorList>
    </citation>
    <scope>NUCLEOTIDE SEQUENCE [LARGE SCALE GENOMIC DNA]</scope>
    <source>
        <strain evidence="1 2">N3</strain>
    </source>
</reference>
<evidence type="ECO:0000313" key="2">
    <source>
        <dbReference type="Proteomes" id="UP000619838"/>
    </source>
</evidence>
<evidence type="ECO:0000313" key="1">
    <source>
        <dbReference type="EMBL" id="MBF0636296.1"/>
    </source>
</evidence>
<sequence length="93" mass="10177">MGVSFSNVPQDSSMTVIFEQEIEIQGRKVLYRKWHGEGTTGDDFWFARESAADLDDAGITGLVHSSPLADARAEVTVFSEGNFVCARTNVHAV</sequence>
<name>A0ABR9XR66_9CHLB</name>